<protein>
    <submittedName>
        <fullName evidence="1">Uncharacterized protein</fullName>
    </submittedName>
</protein>
<evidence type="ECO:0000313" key="2">
    <source>
        <dbReference type="Proteomes" id="UP000620327"/>
    </source>
</evidence>
<proteinExistence type="predicted"/>
<comment type="caution">
    <text evidence="1">The sequence shown here is derived from an EMBL/GenBank/DDBJ whole genome shotgun (WGS) entry which is preliminary data.</text>
</comment>
<dbReference type="RefSeq" id="WP_187013803.1">
    <property type="nucleotide sequence ID" value="NZ_JACOQI010000002.1"/>
</dbReference>
<organism evidence="1 2">
    <name type="scientific">Dysosmobacter segnis</name>
    <dbReference type="NCBI Taxonomy" id="2763042"/>
    <lineage>
        <taxon>Bacteria</taxon>
        <taxon>Bacillati</taxon>
        <taxon>Bacillota</taxon>
        <taxon>Clostridia</taxon>
        <taxon>Eubacteriales</taxon>
        <taxon>Oscillospiraceae</taxon>
        <taxon>Dysosmobacter</taxon>
    </lineage>
</organism>
<dbReference type="AlphaFoldDB" id="A0A923MH06"/>
<gene>
    <name evidence="1" type="ORF">H8Z83_03825</name>
</gene>
<evidence type="ECO:0000313" key="1">
    <source>
        <dbReference type="EMBL" id="MBC5769453.1"/>
    </source>
</evidence>
<name>A0A923MH06_9FIRM</name>
<dbReference type="EMBL" id="JACOQI010000002">
    <property type="protein sequence ID" value="MBC5769453.1"/>
    <property type="molecule type" value="Genomic_DNA"/>
</dbReference>
<dbReference type="Proteomes" id="UP000620327">
    <property type="component" value="Unassembled WGS sequence"/>
</dbReference>
<keyword evidence="2" id="KW-1185">Reference proteome</keyword>
<sequence length="98" mass="11705">MKRISQKRRLMVIKYQNQRDVDRLDTCLKMCCFPHVIFKEYEFVGGGALWKIYIDRGNLTWKQVMAEVNRVHATKFEFINDGSYIQDGRLYTPLVIQK</sequence>
<accession>A0A923MH06</accession>
<reference evidence="1" key="1">
    <citation type="submission" date="2020-08" db="EMBL/GenBank/DDBJ databases">
        <title>Genome public.</title>
        <authorList>
            <person name="Liu C."/>
            <person name="Sun Q."/>
        </authorList>
    </citation>
    <scope>NUCLEOTIDE SEQUENCE</scope>
    <source>
        <strain evidence="1">BX15</strain>
    </source>
</reference>